<dbReference type="InterPro" id="IPR027470">
    <property type="entry name" value="Cation_efflux_CTD"/>
</dbReference>
<feature type="transmembrane region" description="Helical" evidence="9">
    <location>
        <begin position="98"/>
        <end position="117"/>
    </location>
</feature>
<dbReference type="RefSeq" id="WP_234623429.1">
    <property type="nucleotide sequence ID" value="NZ_JAHWXT010000003.1"/>
</dbReference>
<evidence type="ECO:0000259" key="11">
    <source>
        <dbReference type="Pfam" id="PF16916"/>
    </source>
</evidence>
<sequence length="323" mass="35446">MGHNHNHPHNSHSDHKHAHVPEATTGNERKILISFFIIFSFMLVEAAGGIISGSLALLADAGHMMTDALALGLAYAAFRFGRRTADKSRTFGYMRFEVIAGLINSLTLFGIVGWIVYEAIVRFQSPQPVLAGPMFIVAIVGMLVNIFVLWYLTRDDTDHVNIKGAILHVMGDLLGSVAAIIAAIVIWYSGWTPIDPILSVLVSLLVLRSAWSLFKQTIHILLEGAPANANTTDITTHLLKSVQGIQKISHIHVWMITSGRAMATLHVQPEAGVDIKTLTEQIEHELKTKFDIEHPTVAIDWQGDSSCSLEKPTKIDPHAGHSH</sequence>
<dbReference type="InterPro" id="IPR027469">
    <property type="entry name" value="Cation_efflux_TMD_sf"/>
</dbReference>
<feature type="transmembrane region" description="Helical" evidence="9">
    <location>
        <begin position="165"/>
        <end position="190"/>
    </location>
</feature>
<feature type="domain" description="Cation efflux protein transmembrane" evidence="10">
    <location>
        <begin position="31"/>
        <end position="222"/>
    </location>
</feature>
<feature type="transmembrane region" description="Helical" evidence="9">
    <location>
        <begin position="31"/>
        <end position="51"/>
    </location>
</feature>
<dbReference type="Pfam" id="PF01545">
    <property type="entry name" value="Cation_efflux"/>
    <property type="match status" value="1"/>
</dbReference>
<dbReference type="AlphaFoldDB" id="A0A8X8GH95"/>
<evidence type="ECO:0000256" key="5">
    <source>
        <dbReference type="ARBA" id="ARBA00022906"/>
    </source>
</evidence>
<dbReference type="PANTHER" id="PTHR11562:SF17">
    <property type="entry name" value="RE54080P-RELATED"/>
    <property type="match status" value="1"/>
</dbReference>
<dbReference type="Gene3D" id="1.20.1510.10">
    <property type="entry name" value="Cation efflux protein transmembrane domain"/>
    <property type="match status" value="1"/>
</dbReference>
<keyword evidence="4 9" id="KW-0812">Transmembrane</keyword>
<feature type="transmembrane region" description="Helical" evidence="9">
    <location>
        <begin position="57"/>
        <end position="78"/>
    </location>
</feature>
<name>A0A8X8GH95_ACIGI</name>
<keyword evidence="7" id="KW-0406">Ion transport</keyword>
<evidence type="ECO:0000256" key="9">
    <source>
        <dbReference type="SAM" id="Phobius"/>
    </source>
</evidence>
<evidence type="ECO:0000256" key="2">
    <source>
        <dbReference type="ARBA" id="ARBA00008873"/>
    </source>
</evidence>
<dbReference type="Proteomes" id="UP000887320">
    <property type="component" value="Unassembled WGS sequence"/>
</dbReference>
<comment type="similarity">
    <text evidence="2">Belongs to the cation diffusion facilitator (CDF) transporter (TC 2.A.4) family. SLC30A subfamily.</text>
</comment>
<dbReference type="SUPFAM" id="SSF161111">
    <property type="entry name" value="Cation efflux protein transmembrane domain-like"/>
    <property type="match status" value="1"/>
</dbReference>
<protein>
    <submittedName>
        <fullName evidence="12">Cation diffusion facilitator family transporter</fullName>
    </submittedName>
</protein>
<dbReference type="InterPro" id="IPR036837">
    <property type="entry name" value="Cation_efflux_CTD_sf"/>
</dbReference>
<evidence type="ECO:0000256" key="6">
    <source>
        <dbReference type="ARBA" id="ARBA00022989"/>
    </source>
</evidence>
<dbReference type="InterPro" id="IPR002524">
    <property type="entry name" value="Cation_efflux"/>
</dbReference>
<comment type="subcellular location">
    <subcellularLocation>
        <location evidence="1">Membrane</location>
        <topology evidence="1">Multi-pass membrane protein</topology>
    </subcellularLocation>
</comment>
<feature type="transmembrane region" description="Helical" evidence="9">
    <location>
        <begin position="129"/>
        <end position="153"/>
    </location>
</feature>
<keyword evidence="8 9" id="KW-0472">Membrane</keyword>
<evidence type="ECO:0000256" key="1">
    <source>
        <dbReference type="ARBA" id="ARBA00004141"/>
    </source>
</evidence>
<evidence type="ECO:0000313" key="13">
    <source>
        <dbReference type="Proteomes" id="UP000887320"/>
    </source>
</evidence>
<keyword evidence="5" id="KW-0864">Zinc transport</keyword>
<dbReference type="InterPro" id="IPR058533">
    <property type="entry name" value="Cation_efflux_TM"/>
</dbReference>
<comment type="caution">
    <text evidence="12">The sequence shown here is derived from an EMBL/GenBank/DDBJ whole genome shotgun (WGS) entry which is preliminary data.</text>
</comment>
<keyword evidence="6 9" id="KW-1133">Transmembrane helix</keyword>
<evidence type="ECO:0000256" key="7">
    <source>
        <dbReference type="ARBA" id="ARBA00023065"/>
    </source>
</evidence>
<evidence type="ECO:0000259" key="10">
    <source>
        <dbReference type="Pfam" id="PF01545"/>
    </source>
</evidence>
<dbReference type="Pfam" id="PF16916">
    <property type="entry name" value="ZT_dimer"/>
    <property type="match status" value="1"/>
</dbReference>
<evidence type="ECO:0000256" key="4">
    <source>
        <dbReference type="ARBA" id="ARBA00022692"/>
    </source>
</evidence>
<evidence type="ECO:0000256" key="8">
    <source>
        <dbReference type="ARBA" id="ARBA00023136"/>
    </source>
</evidence>
<dbReference type="EMBL" id="JAHWXT010000003">
    <property type="protein sequence ID" value="MCF0265083.1"/>
    <property type="molecule type" value="Genomic_DNA"/>
</dbReference>
<organism evidence="12 13">
    <name type="scientific">Acinetobacter guillouiae</name>
    <name type="common">Acinetobacter genomosp. 11</name>
    <dbReference type="NCBI Taxonomy" id="106649"/>
    <lineage>
        <taxon>Bacteria</taxon>
        <taxon>Pseudomonadati</taxon>
        <taxon>Pseudomonadota</taxon>
        <taxon>Gammaproteobacteria</taxon>
        <taxon>Moraxellales</taxon>
        <taxon>Moraxellaceae</taxon>
        <taxon>Acinetobacter</taxon>
    </lineage>
</organism>
<accession>A0A8X8GH95</accession>
<dbReference type="SUPFAM" id="SSF160240">
    <property type="entry name" value="Cation efflux protein cytoplasmic domain-like"/>
    <property type="match status" value="1"/>
</dbReference>
<dbReference type="GO" id="GO:0005385">
    <property type="term" value="F:zinc ion transmembrane transporter activity"/>
    <property type="evidence" value="ECO:0007669"/>
    <property type="project" value="TreeGrafter"/>
</dbReference>
<gene>
    <name evidence="12" type="ORF">KW868_11535</name>
</gene>
<feature type="domain" description="Cation efflux protein cytoplasmic" evidence="11">
    <location>
        <begin position="236"/>
        <end position="299"/>
    </location>
</feature>
<dbReference type="NCBIfam" id="TIGR01297">
    <property type="entry name" value="CDF"/>
    <property type="match status" value="1"/>
</dbReference>
<dbReference type="InterPro" id="IPR050681">
    <property type="entry name" value="CDF/SLC30A"/>
</dbReference>
<evidence type="ECO:0000256" key="3">
    <source>
        <dbReference type="ARBA" id="ARBA00022448"/>
    </source>
</evidence>
<evidence type="ECO:0000313" key="12">
    <source>
        <dbReference type="EMBL" id="MCF0265083.1"/>
    </source>
</evidence>
<keyword evidence="3" id="KW-0813">Transport</keyword>
<dbReference type="PANTHER" id="PTHR11562">
    <property type="entry name" value="CATION EFFLUX PROTEIN/ ZINC TRANSPORTER"/>
    <property type="match status" value="1"/>
</dbReference>
<proteinExistence type="inferred from homology"/>
<keyword evidence="5" id="KW-0862">Zinc</keyword>
<feature type="transmembrane region" description="Helical" evidence="9">
    <location>
        <begin position="196"/>
        <end position="214"/>
    </location>
</feature>
<reference evidence="12" key="1">
    <citation type="submission" date="2021-07" db="EMBL/GenBank/DDBJ databases">
        <authorList>
            <person name="Fernandez M."/>
            <person name="Pereira P."/>
            <person name="Torres Tejerizo G.A."/>
            <person name="Gonzalez P."/>
            <person name="Agostini E."/>
        </authorList>
    </citation>
    <scope>NUCLEOTIDE SEQUENCE</scope>
    <source>
        <strain evidence="12">SFC 500-1A</strain>
    </source>
</reference>
<dbReference type="GO" id="GO:0005886">
    <property type="term" value="C:plasma membrane"/>
    <property type="evidence" value="ECO:0007669"/>
    <property type="project" value="TreeGrafter"/>
</dbReference>